<dbReference type="STRING" id="206506.AAV32_03910"/>
<evidence type="ECO:0000313" key="16">
    <source>
        <dbReference type="Proteomes" id="UP000078084"/>
    </source>
</evidence>
<keyword evidence="5" id="KW-0349">Heme</keyword>
<keyword evidence="8" id="KW-0249">Electron transport</keyword>
<sequence length="192" mass="20950">MGEIGEMGEKAGQWVDDRRRYGLVTRVLHGAMALLFAWQFLGMAIKLSQGRTPLAAFFVGTHAPVGTLLLMLLAVRLIWAGGNLRHRPPQGQGWQALAARLGHGMLYLLMLMVPLLAGLRAYGSGRGLNVWGWQVLPATGAKVDWMMAPGNALHGVLAWCLLALIGGHIAMALWHRVVLRDGVMARMFGPLR</sequence>
<feature type="transmembrane region" description="Helical" evidence="13">
    <location>
        <begin position="21"/>
        <end position="41"/>
    </location>
</feature>
<comment type="similarity">
    <text evidence="12">Belongs to the cytochrome b561 family.</text>
</comment>
<dbReference type="GO" id="GO:0022904">
    <property type="term" value="P:respiratory electron transport chain"/>
    <property type="evidence" value="ECO:0007669"/>
    <property type="project" value="InterPro"/>
</dbReference>
<evidence type="ECO:0000256" key="11">
    <source>
        <dbReference type="ARBA" id="ARBA00023136"/>
    </source>
</evidence>
<dbReference type="PANTHER" id="PTHR30529:SF1">
    <property type="entry name" value="CYTOCHROME B561 HOMOLOG 2"/>
    <property type="match status" value="1"/>
</dbReference>
<keyword evidence="6 13" id="KW-0812">Transmembrane</keyword>
<evidence type="ECO:0000256" key="1">
    <source>
        <dbReference type="ARBA" id="ARBA00001970"/>
    </source>
</evidence>
<evidence type="ECO:0000256" key="10">
    <source>
        <dbReference type="ARBA" id="ARBA00023004"/>
    </source>
</evidence>
<comment type="caution">
    <text evidence="15">The sequence shown here is derived from an EMBL/GenBank/DDBJ whole genome shotgun (WGS) entry which is preliminary data.</text>
</comment>
<evidence type="ECO:0000256" key="9">
    <source>
        <dbReference type="ARBA" id="ARBA00022989"/>
    </source>
</evidence>
<evidence type="ECO:0000256" key="5">
    <source>
        <dbReference type="ARBA" id="ARBA00022617"/>
    </source>
</evidence>
<evidence type="ECO:0000256" key="8">
    <source>
        <dbReference type="ARBA" id="ARBA00022982"/>
    </source>
</evidence>
<accession>A0A171KTQ8</accession>
<evidence type="ECO:0000256" key="6">
    <source>
        <dbReference type="ARBA" id="ARBA00022692"/>
    </source>
</evidence>
<evidence type="ECO:0000256" key="12">
    <source>
        <dbReference type="ARBA" id="ARBA00037975"/>
    </source>
</evidence>
<gene>
    <name evidence="15" type="ORF">AAV32_03910</name>
</gene>
<evidence type="ECO:0000256" key="2">
    <source>
        <dbReference type="ARBA" id="ARBA00004651"/>
    </source>
</evidence>
<evidence type="ECO:0000256" key="7">
    <source>
        <dbReference type="ARBA" id="ARBA00022723"/>
    </source>
</evidence>
<name>A0A171KTQ8_9BURK</name>
<dbReference type="AlphaFoldDB" id="A0A171KTQ8"/>
<protein>
    <recommendedName>
        <fullName evidence="14">Cytochrome b561 bacterial/Ni-hydrogenase domain-containing protein</fullName>
    </recommendedName>
</protein>
<evidence type="ECO:0000256" key="13">
    <source>
        <dbReference type="SAM" id="Phobius"/>
    </source>
</evidence>
<reference evidence="15 16" key="1">
    <citation type="submission" date="2015-04" db="EMBL/GenBank/DDBJ databases">
        <title>Genome sequence of Kerstersia gyiorum CG1.</title>
        <authorList>
            <person name="Greninger A.L."/>
            <person name="Kozyreva V."/>
            <person name="Chaturvedi V."/>
        </authorList>
    </citation>
    <scope>NUCLEOTIDE SEQUENCE [LARGE SCALE GENOMIC DNA]</scope>
    <source>
        <strain evidence="15 16">CG1</strain>
    </source>
</reference>
<dbReference type="PANTHER" id="PTHR30529">
    <property type="entry name" value="CYTOCHROME B561"/>
    <property type="match status" value="1"/>
</dbReference>
<keyword evidence="9 13" id="KW-1133">Transmembrane helix</keyword>
<keyword evidence="7" id="KW-0479">Metal-binding</keyword>
<dbReference type="Pfam" id="PF01292">
    <property type="entry name" value="Ni_hydr_CYTB"/>
    <property type="match status" value="1"/>
</dbReference>
<feature type="transmembrane region" description="Helical" evidence="13">
    <location>
        <begin position="53"/>
        <end position="79"/>
    </location>
</feature>
<dbReference type="GO" id="GO:0020037">
    <property type="term" value="F:heme binding"/>
    <property type="evidence" value="ECO:0007669"/>
    <property type="project" value="TreeGrafter"/>
</dbReference>
<feature type="domain" description="Cytochrome b561 bacterial/Ni-hydrogenase" evidence="14">
    <location>
        <begin position="20"/>
        <end position="189"/>
    </location>
</feature>
<organism evidence="15 16">
    <name type="scientific">Kerstersia gyiorum</name>
    <dbReference type="NCBI Taxonomy" id="206506"/>
    <lineage>
        <taxon>Bacteria</taxon>
        <taxon>Pseudomonadati</taxon>
        <taxon>Pseudomonadota</taxon>
        <taxon>Betaproteobacteria</taxon>
        <taxon>Burkholderiales</taxon>
        <taxon>Alcaligenaceae</taxon>
        <taxon>Kerstersia</taxon>
    </lineage>
</organism>
<keyword evidence="11 13" id="KW-0472">Membrane</keyword>
<dbReference type="EMBL" id="LBNE01000002">
    <property type="protein sequence ID" value="KKO72275.1"/>
    <property type="molecule type" value="Genomic_DNA"/>
</dbReference>
<dbReference type="SUPFAM" id="SSF81342">
    <property type="entry name" value="Transmembrane di-heme cytochromes"/>
    <property type="match status" value="1"/>
</dbReference>
<dbReference type="InterPro" id="IPR052168">
    <property type="entry name" value="Cytochrome_b561_oxidase"/>
</dbReference>
<proteinExistence type="inferred from homology"/>
<dbReference type="GO" id="GO:0005886">
    <property type="term" value="C:plasma membrane"/>
    <property type="evidence" value="ECO:0007669"/>
    <property type="project" value="UniProtKB-SubCell"/>
</dbReference>
<feature type="transmembrane region" description="Helical" evidence="13">
    <location>
        <begin position="152"/>
        <end position="174"/>
    </location>
</feature>
<keyword evidence="4" id="KW-1003">Cell membrane</keyword>
<dbReference type="GO" id="GO:0046872">
    <property type="term" value="F:metal ion binding"/>
    <property type="evidence" value="ECO:0007669"/>
    <property type="project" value="UniProtKB-KW"/>
</dbReference>
<evidence type="ECO:0000259" key="14">
    <source>
        <dbReference type="Pfam" id="PF01292"/>
    </source>
</evidence>
<comment type="cofactor">
    <cofactor evidence="1">
        <name>heme b</name>
        <dbReference type="ChEBI" id="CHEBI:60344"/>
    </cofactor>
</comment>
<keyword evidence="3" id="KW-0813">Transport</keyword>
<dbReference type="InterPro" id="IPR011577">
    <property type="entry name" value="Cyt_b561_bac/Ni-Hgenase"/>
</dbReference>
<feature type="transmembrane region" description="Helical" evidence="13">
    <location>
        <begin position="105"/>
        <end position="123"/>
    </location>
</feature>
<dbReference type="GO" id="GO:0009055">
    <property type="term" value="F:electron transfer activity"/>
    <property type="evidence" value="ECO:0007669"/>
    <property type="project" value="InterPro"/>
</dbReference>
<evidence type="ECO:0000313" key="15">
    <source>
        <dbReference type="EMBL" id="KKO72275.1"/>
    </source>
</evidence>
<keyword evidence="10" id="KW-0408">Iron</keyword>
<keyword evidence="16" id="KW-1185">Reference proteome</keyword>
<dbReference type="InterPro" id="IPR016174">
    <property type="entry name" value="Di-haem_cyt_TM"/>
</dbReference>
<evidence type="ECO:0000256" key="3">
    <source>
        <dbReference type="ARBA" id="ARBA00022448"/>
    </source>
</evidence>
<dbReference type="Proteomes" id="UP000078084">
    <property type="component" value="Unassembled WGS sequence"/>
</dbReference>
<comment type="subcellular location">
    <subcellularLocation>
        <location evidence="2">Cell membrane</location>
        <topology evidence="2">Multi-pass membrane protein</topology>
    </subcellularLocation>
</comment>
<evidence type="ECO:0000256" key="4">
    <source>
        <dbReference type="ARBA" id="ARBA00022475"/>
    </source>
</evidence>